<dbReference type="InterPro" id="IPR015947">
    <property type="entry name" value="PUA-like_sf"/>
</dbReference>
<dbReference type="InterPro" id="IPR011990">
    <property type="entry name" value="TPR-like_helical_dom_sf"/>
</dbReference>
<dbReference type="Gene3D" id="3.30.40.10">
    <property type="entry name" value="Zinc/RING finger domain, C3HC4 (zinc finger)"/>
    <property type="match status" value="2"/>
</dbReference>
<dbReference type="PANTHER" id="PTHR23327">
    <property type="entry name" value="RING FINGER PROTEIN 127"/>
    <property type="match status" value="1"/>
</dbReference>
<organism evidence="8 9">
    <name type="scientific">Sparus aurata</name>
    <name type="common">Gilthead sea bream</name>
    <dbReference type="NCBI Taxonomy" id="8175"/>
    <lineage>
        <taxon>Eukaryota</taxon>
        <taxon>Metazoa</taxon>
        <taxon>Chordata</taxon>
        <taxon>Craniata</taxon>
        <taxon>Vertebrata</taxon>
        <taxon>Euteleostomi</taxon>
        <taxon>Actinopterygii</taxon>
        <taxon>Neopterygii</taxon>
        <taxon>Teleostei</taxon>
        <taxon>Neoteleostei</taxon>
        <taxon>Acanthomorphata</taxon>
        <taxon>Eupercaria</taxon>
        <taxon>Spariformes</taxon>
        <taxon>Sparidae</taxon>
        <taxon>Sparus</taxon>
    </lineage>
</organism>
<reference evidence="8" key="1">
    <citation type="submission" date="2021-04" db="EMBL/GenBank/DDBJ databases">
        <authorList>
            <consortium name="Wellcome Sanger Institute Data Sharing"/>
        </authorList>
    </citation>
    <scope>NUCLEOTIDE SEQUENCE [LARGE SCALE GENOMIC DNA]</scope>
</reference>
<dbReference type="InterPro" id="IPR017907">
    <property type="entry name" value="Znf_RING_CS"/>
</dbReference>
<dbReference type="InterPro" id="IPR019734">
    <property type="entry name" value="TPR_rpt"/>
</dbReference>
<sequence length="709" mass="80178">SDGSAVTRSSPLDNFSASGFFIGVDSDNSSEDEDHHQLILQKANALASENCLKEAIDWFSAAMRYGPVRPEHLSTFVDCVLRNFKTKTTGPDALSDAKGNSAEDAFDCPSCRSFIGEPVTLACGHSYCKRCLQRRLLSKCKLCKEAVTGDERVNVILCGLLEKWFPEELKTAKTVSEVDELCSRRRYKEAVTLATCVIQRDPETTTVARLSRAEAYMALKQYRLALEDTEFCSWSICSAEAVFRKAMVLHEMGQVDESLQVFLQCLALDEDFPCAKRQVEKILCDLLSPPDENVKVGLRETAQSTSPHLRSKTLVADAQAQPQSPKRWESLERPCLSRAQSLRIHGSNCGEEGLKRVCSAPQLGDQDKGSLLKRKLSVSDTEPCVVYSGSSKHKKQAKTCRSVPGDLLDPNDLECSLCMRLFYEPVTTPCGHTFCKSCLERCLDHTPQCPLCKESLKEYLARRKYMVTTVLDTLIKRYLSQEFAERTKTHVEETRELSDLTKNVPIFVCTMAYPTVPCPLHVFEPRYRLMIRRCMDTGTRQFGMCINDPQKGFVDYGCMLIIRSVHFLPDGRSVVDTIGGKRFRVLSRGMKDGYSTADIEHLEDTRVEDSDELESLQELHDAVYEQARDWFQNLKVRFHNQILQHFGQMPEREDDIQATPNGPACCWWLLAVLPIDPRYQLSVLSMTSLKERLVKIQQILTYLQSIPNN</sequence>
<dbReference type="PROSITE" id="PS00518">
    <property type="entry name" value="ZF_RING_1"/>
    <property type="match status" value="2"/>
</dbReference>
<dbReference type="InterPro" id="IPR003111">
    <property type="entry name" value="Lon_prtase_N"/>
</dbReference>
<evidence type="ECO:0000256" key="4">
    <source>
        <dbReference type="PROSITE-ProRule" id="PRU00175"/>
    </source>
</evidence>
<dbReference type="FunCoup" id="A0A671X2Q9">
    <property type="interactions" value="175"/>
</dbReference>
<dbReference type="SUPFAM" id="SSF88697">
    <property type="entry name" value="PUA domain-like"/>
    <property type="match status" value="1"/>
</dbReference>
<keyword evidence="1" id="KW-0479">Metal-binding</keyword>
<dbReference type="SUPFAM" id="SSF48452">
    <property type="entry name" value="TPR-like"/>
    <property type="match status" value="1"/>
</dbReference>
<proteinExistence type="predicted"/>
<dbReference type="SMART" id="SM00184">
    <property type="entry name" value="RING"/>
    <property type="match status" value="2"/>
</dbReference>
<evidence type="ECO:0000313" key="9">
    <source>
        <dbReference type="Proteomes" id="UP000472265"/>
    </source>
</evidence>
<feature type="domain" description="Lon N-terminal" evidence="7">
    <location>
        <begin position="494"/>
        <end position="704"/>
    </location>
</feature>
<dbReference type="Ensembl" id="ENSSAUT00010047745.1">
    <property type="protein sequence ID" value="ENSSAUP00010045419.1"/>
    <property type="gene ID" value="ENSSAUG00010018949.1"/>
</dbReference>
<evidence type="ECO:0000256" key="2">
    <source>
        <dbReference type="ARBA" id="ARBA00022771"/>
    </source>
</evidence>
<dbReference type="Pfam" id="PF13445">
    <property type="entry name" value="zf-RING_UBOX"/>
    <property type="match status" value="1"/>
</dbReference>
<dbReference type="GO" id="GO:0061630">
    <property type="term" value="F:ubiquitin protein ligase activity"/>
    <property type="evidence" value="ECO:0007669"/>
    <property type="project" value="TreeGrafter"/>
</dbReference>
<reference evidence="8" key="2">
    <citation type="submission" date="2025-08" db="UniProtKB">
        <authorList>
            <consortium name="Ensembl"/>
        </authorList>
    </citation>
    <scope>IDENTIFICATION</scope>
</reference>
<evidence type="ECO:0000256" key="5">
    <source>
        <dbReference type="SAM" id="MobiDB-lite"/>
    </source>
</evidence>
<dbReference type="SUPFAM" id="SSF57850">
    <property type="entry name" value="RING/U-box"/>
    <property type="match status" value="2"/>
</dbReference>
<accession>A0A671X2Q9</accession>
<protein>
    <submittedName>
        <fullName evidence="8">LON peptidase N-terminal domain and ring finger 1</fullName>
    </submittedName>
</protein>
<dbReference type="GO" id="GO:0005737">
    <property type="term" value="C:cytoplasm"/>
    <property type="evidence" value="ECO:0007669"/>
    <property type="project" value="UniProtKB-ARBA"/>
</dbReference>
<dbReference type="InParanoid" id="A0A671X2Q9"/>
<feature type="region of interest" description="Disordered" evidence="5">
    <location>
        <begin position="302"/>
        <end position="323"/>
    </location>
</feature>
<dbReference type="InterPro" id="IPR013083">
    <property type="entry name" value="Znf_RING/FYVE/PHD"/>
</dbReference>
<evidence type="ECO:0000256" key="1">
    <source>
        <dbReference type="ARBA" id="ARBA00022723"/>
    </source>
</evidence>
<evidence type="ECO:0000259" key="6">
    <source>
        <dbReference type="PROSITE" id="PS50089"/>
    </source>
</evidence>
<dbReference type="OMA" id="KYKKQGV"/>
<dbReference type="InterPro" id="IPR046336">
    <property type="entry name" value="Lon_prtase_N_sf"/>
</dbReference>
<keyword evidence="9" id="KW-1185">Reference proteome</keyword>
<feature type="domain" description="RING-type" evidence="6">
    <location>
        <begin position="415"/>
        <end position="453"/>
    </location>
</feature>
<evidence type="ECO:0000313" key="8">
    <source>
        <dbReference type="Ensembl" id="ENSSAUP00010045419.1"/>
    </source>
</evidence>
<keyword evidence="3" id="KW-0862">Zinc</keyword>
<dbReference type="Proteomes" id="UP000472265">
    <property type="component" value="Chromosome 1"/>
</dbReference>
<dbReference type="CDD" id="cd16514">
    <property type="entry name" value="RING-HC_LONFs_rpt2"/>
    <property type="match status" value="1"/>
</dbReference>
<dbReference type="InterPro" id="IPR027370">
    <property type="entry name" value="Znf-RING_euk"/>
</dbReference>
<dbReference type="PANTHER" id="PTHR23327:SF4">
    <property type="entry name" value="LON PEPTIDASE N-TERMINAL DOMAIN AND RING FINGER PROTEIN 1"/>
    <property type="match status" value="1"/>
</dbReference>
<dbReference type="PROSITE" id="PS50089">
    <property type="entry name" value="ZF_RING_2"/>
    <property type="match status" value="2"/>
</dbReference>
<evidence type="ECO:0000259" key="7">
    <source>
        <dbReference type="PROSITE" id="PS51787"/>
    </source>
</evidence>
<gene>
    <name evidence="8" type="primary">lonrf1</name>
</gene>
<reference evidence="8" key="3">
    <citation type="submission" date="2025-09" db="UniProtKB">
        <authorList>
            <consortium name="Ensembl"/>
        </authorList>
    </citation>
    <scope>IDENTIFICATION</scope>
</reference>
<dbReference type="Gene3D" id="1.25.40.10">
    <property type="entry name" value="Tetratricopeptide repeat domain"/>
    <property type="match status" value="1"/>
</dbReference>
<dbReference type="Gene3D" id="2.30.130.40">
    <property type="entry name" value="LON domain-like"/>
    <property type="match status" value="1"/>
</dbReference>
<name>A0A671X2Q9_SPAAU</name>
<dbReference type="AlphaFoldDB" id="A0A671X2Q9"/>
<dbReference type="GO" id="GO:0008270">
    <property type="term" value="F:zinc ion binding"/>
    <property type="evidence" value="ECO:0007669"/>
    <property type="project" value="UniProtKB-KW"/>
</dbReference>
<feature type="domain" description="RING-type" evidence="6">
    <location>
        <begin position="108"/>
        <end position="144"/>
    </location>
</feature>
<keyword evidence="2 4" id="KW-0863">Zinc-finger</keyword>
<dbReference type="SMART" id="SM00028">
    <property type="entry name" value="TPR"/>
    <property type="match status" value="2"/>
</dbReference>
<dbReference type="InterPro" id="IPR001841">
    <property type="entry name" value="Znf_RING"/>
</dbReference>
<dbReference type="FunFam" id="2.30.130.40:FF:000005">
    <property type="entry name" value="LON peptidase N-terminal domain and ring finger 1"/>
    <property type="match status" value="1"/>
</dbReference>
<dbReference type="CDD" id="cd16513">
    <property type="entry name" value="RING-HC_LONFs_rpt1"/>
    <property type="match status" value="1"/>
</dbReference>
<dbReference type="Pfam" id="PF02190">
    <property type="entry name" value="LON_substr_bdg"/>
    <property type="match status" value="1"/>
</dbReference>
<dbReference type="SMART" id="SM00464">
    <property type="entry name" value="LON"/>
    <property type="match status" value="1"/>
</dbReference>
<dbReference type="Pfam" id="PF13923">
    <property type="entry name" value="zf-C3HC4_2"/>
    <property type="match status" value="1"/>
</dbReference>
<dbReference type="GeneTree" id="ENSGT00440000033329"/>
<evidence type="ECO:0000256" key="3">
    <source>
        <dbReference type="ARBA" id="ARBA00022833"/>
    </source>
</evidence>
<dbReference type="PROSITE" id="PS51787">
    <property type="entry name" value="LON_N"/>
    <property type="match status" value="1"/>
</dbReference>